<keyword evidence="3 11" id="KW-1134">Transmembrane beta strand</keyword>
<keyword evidence="8 12" id="KW-0798">TonB box</keyword>
<dbReference type="Gene3D" id="2.40.170.20">
    <property type="entry name" value="TonB-dependent receptor, beta-barrel domain"/>
    <property type="match status" value="1"/>
</dbReference>
<comment type="caution">
    <text evidence="16">The sequence shown here is derived from an EMBL/GenBank/DDBJ whole genome shotgun (WGS) entry which is preliminary data.</text>
</comment>
<keyword evidence="5 11" id="KW-0812">Transmembrane</keyword>
<dbReference type="GO" id="GO:0006826">
    <property type="term" value="P:iron ion transport"/>
    <property type="evidence" value="ECO:0007669"/>
    <property type="project" value="UniProtKB-KW"/>
</dbReference>
<keyword evidence="16" id="KW-0675">Receptor</keyword>
<evidence type="ECO:0000256" key="5">
    <source>
        <dbReference type="ARBA" id="ARBA00022692"/>
    </source>
</evidence>
<comment type="similarity">
    <text evidence="11 12">Belongs to the TonB-dependent receptor family.</text>
</comment>
<keyword evidence="4" id="KW-0410">Iron transport</keyword>
<evidence type="ECO:0000256" key="7">
    <source>
        <dbReference type="ARBA" id="ARBA00023065"/>
    </source>
</evidence>
<dbReference type="InterPro" id="IPR012910">
    <property type="entry name" value="Plug_dom"/>
</dbReference>
<proteinExistence type="inferred from homology"/>
<evidence type="ECO:0000256" key="11">
    <source>
        <dbReference type="PROSITE-ProRule" id="PRU01360"/>
    </source>
</evidence>
<evidence type="ECO:0000313" key="17">
    <source>
        <dbReference type="Proteomes" id="UP000024329"/>
    </source>
</evidence>
<dbReference type="eggNOG" id="COG4771">
    <property type="taxonomic scope" value="Bacteria"/>
</dbReference>
<evidence type="ECO:0000259" key="14">
    <source>
        <dbReference type="Pfam" id="PF00593"/>
    </source>
</evidence>
<evidence type="ECO:0000256" key="10">
    <source>
        <dbReference type="ARBA" id="ARBA00023237"/>
    </source>
</evidence>
<evidence type="ECO:0000256" key="6">
    <source>
        <dbReference type="ARBA" id="ARBA00023004"/>
    </source>
</evidence>
<keyword evidence="13" id="KW-0732">Signal</keyword>
<dbReference type="PATRIC" id="fig|158500.4.peg.4696"/>
<evidence type="ECO:0000256" key="13">
    <source>
        <dbReference type="SAM" id="SignalP"/>
    </source>
</evidence>
<feature type="chain" id="PRO_5001551833" evidence="13">
    <location>
        <begin position="29"/>
        <end position="771"/>
    </location>
</feature>
<evidence type="ECO:0000313" key="16">
    <source>
        <dbReference type="EMBL" id="EZP75631.1"/>
    </source>
</evidence>
<dbReference type="AlphaFoldDB" id="A0A031JQD9"/>
<keyword evidence="9 11" id="KW-0472">Membrane</keyword>
<evidence type="ECO:0000256" key="8">
    <source>
        <dbReference type="ARBA" id="ARBA00023077"/>
    </source>
</evidence>
<dbReference type="EMBL" id="JFYZ01000037">
    <property type="protein sequence ID" value="EZP75631.1"/>
    <property type="molecule type" value="Genomic_DNA"/>
</dbReference>
<evidence type="ECO:0000259" key="15">
    <source>
        <dbReference type="Pfam" id="PF07715"/>
    </source>
</evidence>
<dbReference type="SUPFAM" id="SSF56935">
    <property type="entry name" value="Porins"/>
    <property type="match status" value="1"/>
</dbReference>
<reference evidence="16 17" key="1">
    <citation type="submission" date="2014-03" db="EMBL/GenBank/DDBJ databases">
        <title>Whole genome sequence of Novosphingobium resinovorum KF1.</title>
        <authorList>
            <person name="Gan H.M."/>
            <person name="Gan H.Y."/>
            <person name="Chew T.H."/>
            <person name="Savka M.A."/>
        </authorList>
    </citation>
    <scope>NUCLEOTIDE SEQUENCE [LARGE SCALE GENOMIC DNA]</scope>
    <source>
        <strain evidence="16 17">KF1</strain>
    </source>
</reference>
<dbReference type="GO" id="GO:0009279">
    <property type="term" value="C:cell outer membrane"/>
    <property type="evidence" value="ECO:0007669"/>
    <property type="project" value="UniProtKB-SubCell"/>
</dbReference>
<keyword evidence="6" id="KW-0408">Iron</keyword>
<dbReference type="InterPro" id="IPR036942">
    <property type="entry name" value="Beta-barrel_TonB_sf"/>
</dbReference>
<dbReference type="Pfam" id="PF00593">
    <property type="entry name" value="TonB_dep_Rec_b-barrel"/>
    <property type="match status" value="1"/>
</dbReference>
<gene>
    <name evidence="16" type="ORF">BV97_04618</name>
</gene>
<keyword evidence="10 11" id="KW-0998">Cell outer membrane</keyword>
<evidence type="ECO:0000256" key="4">
    <source>
        <dbReference type="ARBA" id="ARBA00022496"/>
    </source>
</evidence>
<name>A0A031JQD9_9SPHN</name>
<dbReference type="PROSITE" id="PS52016">
    <property type="entry name" value="TONB_DEPENDENT_REC_3"/>
    <property type="match status" value="1"/>
</dbReference>
<evidence type="ECO:0000256" key="12">
    <source>
        <dbReference type="RuleBase" id="RU003357"/>
    </source>
</evidence>
<evidence type="ECO:0000256" key="3">
    <source>
        <dbReference type="ARBA" id="ARBA00022452"/>
    </source>
</evidence>
<protein>
    <submittedName>
        <fullName evidence="16">TonB-dependent receptor</fullName>
    </submittedName>
</protein>
<accession>A0A031JQD9</accession>
<dbReference type="Proteomes" id="UP000024329">
    <property type="component" value="Unassembled WGS sequence"/>
</dbReference>
<feature type="domain" description="TonB-dependent receptor-like beta-barrel" evidence="14">
    <location>
        <begin position="254"/>
        <end position="733"/>
    </location>
</feature>
<sequence>MSVGSFMSRTSVFAVCAAACSISLPAFAQEAASTEGGLSEIVVTAEKRPSTEQKTPLSLTVLSAETLQRNSVGNVDDISRIAPSVSITNSGAAPIIAVRGVSSRDVTEIGDPAVSISIDGFNLQRATSLQAGFFDLERIEVLRGPQGTLLGRNATGGAIQVITAKPSLDGFKAQLGGEIGNYDLYSTKGMVNLPLTDDLAIRASFQTRDRNGFRDTPGKDGDDEHSKAARLHVLWKPTSRLNVLLTGEYAHNNGVGTVINGFPLQTYTAANVPSGFNVGDLILTAPDKGNGKSFYSPDGGFMRYTVWNVRSQIDYDLDFATLTYQGGYRHFEYGRKYAFGGNPGTNRQTISFEQYEDVGTWNHEVRLSSNSTGPFKWQFGAYYFRETNDFVGLFTDYPDQDSMHGDYFLIQRFTYPDITAEAKALFGQASYEIVTGLTASLGARYSKDKKDRHTNILTTNYNTYISTRCDLTDSCAYSTATGYQVAKSSKTTFHAGLDYQVTPQNMVYAKFDTGYKAGGFTDLGVYDPETVKSYEIGAKNRFFGNTLQVNLSAYLYDYSNQQVSQSVINSAGGVSVQILNAGKSRYKGIELDTIWQPTPDDQFSVYIAYSHARYVDFATGTSGVLLRYAQADGRAEPVYGSDGSTVVGYNYQLSGKRPPQSPDWSINLGYQHDFHVLGGTLTPRAQTHIESKSYFQIYNFDTDRQKGYTRSDLMVTYTPDAANWTLTAYVRNLEDRLILANGALPTSTTYQSYRYQYQAPRTFGASLTFNW</sequence>
<evidence type="ECO:0000256" key="1">
    <source>
        <dbReference type="ARBA" id="ARBA00004571"/>
    </source>
</evidence>
<dbReference type="InterPro" id="IPR039426">
    <property type="entry name" value="TonB-dep_rcpt-like"/>
</dbReference>
<feature type="domain" description="TonB-dependent receptor plug" evidence="15">
    <location>
        <begin position="52"/>
        <end position="158"/>
    </location>
</feature>
<dbReference type="InterPro" id="IPR000531">
    <property type="entry name" value="Beta-barrel_TonB"/>
</dbReference>
<feature type="signal peptide" evidence="13">
    <location>
        <begin position="1"/>
        <end position="28"/>
    </location>
</feature>
<dbReference type="PANTHER" id="PTHR32552:SF81">
    <property type="entry name" value="TONB-DEPENDENT OUTER MEMBRANE RECEPTOR"/>
    <property type="match status" value="1"/>
</dbReference>
<evidence type="ECO:0000256" key="9">
    <source>
        <dbReference type="ARBA" id="ARBA00023136"/>
    </source>
</evidence>
<keyword evidence="2 11" id="KW-0813">Transport</keyword>
<organism evidence="16 17">
    <name type="scientific">Novosphingobium resinovorum</name>
    <dbReference type="NCBI Taxonomy" id="158500"/>
    <lineage>
        <taxon>Bacteria</taxon>
        <taxon>Pseudomonadati</taxon>
        <taxon>Pseudomonadota</taxon>
        <taxon>Alphaproteobacteria</taxon>
        <taxon>Sphingomonadales</taxon>
        <taxon>Sphingomonadaceae</taxon>
        <taxon>Novosphingobium</taxon>
    </lineage>
</organism>
<dbReference type="Pfam" id="PF07715">
    <property type="entry name" value="Plug"/>
    <property type="match status" value="1"/>
</dbReference>
<keyword evidence="7" id="KW-0406">Ion transport</keyword>
<evidence type="ECO:0000256" key="2">
    <source>
        <dbReference type="ARBA" id="ARBA00022448"/>
    </source>
</evidence>
<comment type="subcellular location">
    <subcellularLocation>
        <location evidence="1 11">Cell outer membrane</location>
        <topology evidence="1 11">Multi-pass membrane protein</topology>
    </subcellularLocation>
</comment>
<dbReference type="PANTHER" id="PTHR32552">
    <property type="entry name" value="FERRICHROME IRON RECEPTOR-RELATED"/>
    <property type="match status" value="1"/>
</dbReference>